<dbReference type="EMBL" id="UINC01229933">
    <property type="protein sequence ID" value="SVE61853.1"/>
    <property type="molecule type" value="Genomic_DNA"/>
</dbReference>
<evidence type="ECO:0000259" key="4">
    <source>
        <dbReference type="PROSITE" id="PS50126"/>
    </source>
</evidence>
<dbReference type="SMART" id="SM00316">
    <property type="entry name" value="S1"/>
    <property type="match status" value="2"/>
</dbReference>
<feature type="domain" description="S1 motif" evidence="4">
    <location>
        <begin position="121"/>
        <end position="187"/>
    </location>
</feature>
<proteinExistence type="inferred from homology"/>
<sequence>MSKTENIDDLDKNYLEEGPSTEFANLLEQEKHEPDQKTIVVGQKVSGTIQKIDASSAFIDFGGRSEAVIDLQELRTGSGDLPIKEGDKLEAYVASLEGEIRLTKSLKSSSRQAIRDAFESGIPIDGKVTGFNKGGLVVNLGGMRAFCPLSQIEVGFCSEPESYSSKTLSFKILELKNGGRNIVVSHRAILEEETA</sequence>
<feature type="non-terminal residue" evidence="5">
    <location>
        <position position="195"/>
    </location>
</feature>
<protein>
    <recommendedName>
        <fullName evidence="4">S1 motif domain-containing protein</fullName>
    </recommendedName>
</protein>
<feature type="domain" description="S1 motif" evidence="4">
    <location>
        <begin position="42"/>
        <end position="107"/>
    </location>
</feature>
<dbReference type="InterPro" id="IPR003029">
    <property type="entry name" value="S1_domain"/>
</dbReference>
<evidence type="ECO:0000256" key="1">
    <source>
        <dbReference type="ARBA" id="ARBA00006767"/>
    </source>
</evidence>
<gene>
    <name evidence="5" type="ORF">METZ01_LOCUS514707</name>
</gene>
<evidence type="ECO:0000256" key="2">
    <source>
        <dbReference type="ARBA" id="ARBA00022980"/>
    </source>
</evidence>
<dbReference type="Gene3D" id="2.40.50.140">
    <property type="entry name" value="Nucleic acid-binding proteins"/>
    <property type="match status" value="2"/>
</dbReference>
<accession>A0A383EZI1</accession>
<dbReference type="InterPro" id="IPR012340">
    <property type="entry name" value="NA-bd_OB-fold"/>
</dbReference>
<evidence type="ECO:0000256" key="3">
    <source>
        <dbReference type="ARBA" id="ARBA00023274"/>
    </source>
</evidence>
<comment type="similarity">
    <text evidence="1">Belongs to the bacterial ribosomal protein bS1 family.</text>
</comment>
<dbReference type="CDD" id="cd04465">
    <property type="entry name" value="S1_RPS1_repeat_ec2_hs2"/>
    <property type="match status" value="1"/>
</dbReference>
<keyword evidence="2" id="KW-0689">Ribosomal protein</keyword>
<dbReference type="PROSITE" id="PS50126">
    <property type="entry name" value="S1"/>
    <property type="match status" value="2"/>
</dbReference>
<name>A0A383EZI1_9ZZZZ</name>
<dbReference type="PRINTS" id="PR00681">
    <property type="entry name" value="RIBOSOMALS1"/>
</dbReference>
<dbReference type="GO" id="GO:0022627">
    <property type="term" value="C:cytosolic small ribosomal subunit"/>
    <property type="evidence" value="ECO:0007669"/>
    <property type="project" value="TreeGrafter"/>
</dbReference>
<dbReference type="GO" id="GO:0006412">
    <property type="term" value="P:translation"/>
    <property type="evidence" value="ECO:0007669"/>
    <property type="project" value="TreeGrafter"/>
</dbReference>
<dbReference type="Pfam" id="PF00575">
    <property type="entry name" value="S1"/>
    <property type="match status" value="1"/>
</dbReference>
<dbReference type="PANTHER" id="PTHR10724:SF7">
    <property type="entry name" value="SMALL RIBOSOMAL SUBUNIT PROTEIN BS1C"/>
    <property type="match status" value="1"/>
</dbReference>
<dbReference type="PANTHER" id="PTHR10724">
    <property type="entry name" value="30S RIBOSOMAL PROTEIN S1"/>
    <property type="match status" value="1"/>
</dbReference>
<dbReference type="InterPro" id="IPR050437">
    <property type="entry name" value="Ribos_protein_bS1-like"/>
</dbReference>
<evidence type="ECO:0000313" key="5">
    <source>
        <dbReference type="EMBL" id="SVE61853.1"/>
    </source>
</evidence>
<organism evidence="5">
    <name type="scientific">marine metagenome</name>
    <dbReference type="NCBI Taxonomy" id="408172"/>
    <lineage>
        <taxon>unclassified sequences</taxon>
        <taxon>metagenomes</taxon>
        <taxon>ecological metagenomes</taxon>
    </lineage>
</organism>
<dbReference type="AlphaFoldDB" id="A0A383EZI1"/>
<dbReference type="InterPro" id="IPR035104">
    <property type="entry name" value="Ribosomal_protein_S1-like"/>
</dbReference>
<reference evidence="5" key="1">
    <citation type="submission" date="2018-05" db="EMBL/GenBank/DDBJ databases">
        <authorList>
            <person name="Lanie J.A."/>
            <person name="Ng W.-L."/>
            <person name="Kazmierczak K.M."/>
            <person name="Andrzejewski T.M."/>
            <person name="Davidsen T.M."/>
            <person name="Wayne K.J."/>
            <person name="Tettelin H."/>
            <person name="Glass J.I."/>
            <person name="Rusch D."/>
            <person name="Podicherti R."/>
            <person name="Tsui H.-C.T."/>
            <person name="Winkler M.E."/>
        </authorList>
    </citation>
    <scope>NUCLEOTIDE SEQUENCE</scope>
</reference>
<dbReference type="SUPFAM" id="SSF50249">
    <property type="entry name" value="Nucleic acid-binding proteins"/>
    <property type="match status" value="2"/>
</dbReference>
<keyword evidence="3" id="KW-0687">Ribonucleoprotein</keyword>
<dbReference type="GO" id="GO:0003735">
    <property type="term" value="F:structural constituent of ribosome"/>
    <property type="evidence" value="ECO:0007669"/>
    <property type="project" value="TreeGrafter"/>
</dbReference>
<dbReference type="GO" id="GO:0003729">
    <property type="term" value="F:mRNA binding"/>
    <property type="evidence" value="ECO:0007669"/>
    <property type="project" value="TreeGrafter"/>
</dbReference>